<dbReference type="Pfam" id="PF13487">
    <property type="entry name" value="HD_5"/>
    <property type="match status" value="1"/>
</dbReference>
<dbReference type="Gene3D" id="1.10.3210.10">
    <property type="entry name" value="Hypothetical protein af1432"/>
    <property type="match status" value="1"/>
</dbReference>
<dbReference type="Pfam" id="PF13185">
    <property type="entry name" value="GAF_2"/>
    <property type="match status" value="1"/>
</dbReference>
<dbReference type="OrthoDB" id="9804747at2"/>
<dbReference type="SUPFAM" id="SSF55781">
    <property type="entry name" value="GAF domain-like"/>
    <property type="match status" value="1"/>
</dbReference>
<dbReference type="InterPro" id="IPR003018">
    <property type="entry name" value="GAF"/>
</dbReference>
<dbReference type="AlphaFoldDB" id="A0A6I0EYM2"/>
<evidence type="ECO:0000313" key="4">
    <source>
        <dbReference type="Proteomes" id="UP000468766"/>
    </source>
</evidence>
<dbReference type="InterPro" id="IPR003607">
    <property type="entry name" value="HD/PDEase_dom"/>
</dbReference>
<dbReference type="InterPro" id="IPR037522">
    <property type="entry name" value="HD_GYP_dom"/>
</dbReference>
<dbReference type="Gene3D" id="3.30.450.40">
    <property type="match status" value="1"/>
</dbReference>
<keyword evidence="1" id="KW-0472">Membrane</keyword>
<dbReference type="PROSITE" id="PS51832">
    <property type="entry name" value="HD_GYP"/>
    <property type="match status" value="1"/>
</dbReference>
<feature type="domain" description="HD-GYP" evidence="2">
    <location>
        <begin position="335"/>
        <end position="530"/>
    </location>
</feature>
<dbReference type="SMART" id="SM00065">
    <property type="entry name" value="GAF"/>
    <property type="match status" value="1"/>
</dbReference>
<evidence type="ECO:0000259" key="2">
    <source>
        <dbReference type="PROSITE" id="PS51832"/>
    </source>
</evidence>
<dbReference type="PANTHER" id="PTHR43155:SF2">
    <property type="entry name" value="CYCLIC DI-GMP PHOSPHODIESTERASE PA4108"/>
    <property type="match status" value="1"/>
</dbReference>
<evidence type="ECO:0000256" key="1">
    <source>
        <dbReference type="SAM" id="Phobius"/>
    </source>
</evidence>
<accession>A0A6I0EYM2</accession>
<dbReference type="SUPFAM" id="SSF109604">
    <property type="entry name" value="HD-domain/PDEase-like"/>
    <property type="match status" value="1"/>
</dbReference>
<comment type="caution">
    <text evidence="3">The sequence shown here is derived from an EMBL/GenBank/DDBJ whole genome shotgun (WGS) entry which is preliminary data.</text>
</comment>
<protein>
    <submittedName>
        <fullName evidence="3">HD domain-containing protein</fullName>
    </submittedName>
</protein>
<feature type="transmembrane region" description="Helical" evidence="1">
    <location>
        <begin position="39"/>
        <end position="61"/>
    </location>
</feature>
<dbReference type="SMART" id="SM00471">
    <property type="entry name" value="HDc"/>
    <property type="match status" value="1"/>
</dbReference>
<dbReference type="InterPro" id="IPR029016">
    <property type="entry name" value="GAF-like_dom_sf"/>
</dbReference>
<dbReference type="PANTHER" id="PTHR43155">
    <property type="entry name" value="CYCLIC DI-GMP PHOSPHODIESTERASE PA4108-RELATED"/>
    <property type="match status" value="1"/>
</dbReference>
<organism evidence="3 4">
    <name type="scientific">Heliorestis acidaminivorans</name>
    <dbReference type="NCBI Taxonomy" id="553427"/>
    <lineage>
        <taxon>Bacteria</taxon>
        <taxon>Bacillati</taxon>
        <taxon>Bacillota</taxon>
        <taxon>Clostridia</taxon>
        <taxon>Eubacteriales</taxon>
        <taxon>Heliobacteriaceae</taxon>
        <taxon>Heliorestis</taxon>
    </lineage>
</organism>
<proteinExistence type="predicted"/>
<sequence length="539" mass="60256">MEKKRQDSFFEDKYVFAAVRVAAFLALVLWVIFSPEHNIESLLLPVILFFVIYSVIAYFLFAKKIVEKSILHIGTMLFDLVMVTWLIHLTGGLDSSFFLAYFLLSAVHSLYGGLKVGLSVATMSLTLYFLTNMPIPMAIYGGDLMLRGGILFTMVSTIGYLSDRLRFTQDELEKKVHRFSTLTEVARTVSSSLELRQVLKSVVQLSVVNMKVKGCTVHILDEEKGVLRPMANLGIPSLEEKLLPIEGCFGEVIKTGVPFVCSQHNKQNYLVDQELLQEYRQLLAVPLRSRNKILGVLTVFSDEEVGFSREDQELIELLSVQMGHAIENASAYQKQRNLYHSVVQAFIMAIDAKDSYTRSHSEYVHRYSKLIAERMGLSEEAVDRVAMAATLHDIGKIGINSSILRKPGALTDAEYAEIKMHVIIGEQIISQVPEFRDLASTLAAHHEWYNGKGYPEGLAGDNIPLGARIIAVADAYEAMTANRVYRKALAREKAIGELIRGKGTQFDPIVVDVFLELHDEGIIDDVSDQSLHLKGSVSS</sequence>
<reference evidence="3 4" key="1">
    <citation type="submission" date="2019-10" db="EMBL/GenBank/DDBJ databases">
        <title>Whole-genome sequence of the extremophile Heliorestis acidaminivorans DSM 24790.</title>
        <authorList>
            <person name="Kyndt J.A."/>
            <person name="Meyer T.E."/>
        </authorList>
    </citation>
    <scope>NUCLEOTIDE SEQUENCE [LARGE SCALE GENOMIC DNA]</scope>
    <source>
        <strain evidence="3 4">DSM 24790</strain>
    </source>
</reference>
<keyword evidence="4" id="KW-1185">Reference proteome</keyword>
<keyword evidence="1" id="KW-0812">Transmembrane</keyword>
<dbReference type="EMBL" id="WBXO01000010">
    <property type="protein sequence ID" value="KAB2951695.1"/>
    <property type="molecule type" value="Genomic_DNA"/>
</dbReference>
<keyword evidence="1" id="KW-1133">Transmembrane helix</keyword>
<dbReference type="RefSeq" id="WP_151621156.1">
    <property type="nucleotide sequence ID" value="NZ_WBXO01000010.1"/>
</dbReference>
<dbReference type="CDD" id="cd00077">
    <property type="entry name" value="HDc"/>
    <property type="match status" value="1"/>
</dbReference>
<evidence type="ECO:0000313" key="3">
    <source>
        <dbReference type="EMBL" id="KAB2951695.1"/>
    </source>
</evidence>
<feature type="transmembrane region" description="Helical" evidence="1">
    <location>
        <begin position="14"/>
        <end position="33"/>
    </location>
</feature>
<name>A0A6I0EYM2_9FIRM</name>
<gene>
    <name evidence="3" type="ORF">F9B85_11745</name>
</gene>
<dbReference type="Proteomes" id="UP000468766">
    <property type="component" value="Unassembled WGS sequence"/>
</dbReference>